<evidence type="ECO:0000313" key="2">
    <source>
        <dbReference type="EMBL" id="CAB4907235.1"/>
    </source>
</evidence>
<evidence type="ECO:0000256" key="1">
    <source>
        <dbReference type="SAM" id="MobiDB-lite"/>
    </source>
</evidence>
<accession>A0A6J7GR88</accession>
<feature type="compositionally biased region" description="Low complexity" evidence="1">
    <location>
        <begin position="64"/>
        <end position="79"/>
    </location>
</feature>
<sequence length="106" mass="10982">MDGPCVASKNSQASSTVRASGPWCDKVSNKPGSAVIGIRPSDGFNPTMPHHEAGMRTEPPMSLPSASATQPLATAAAEPPLDPPVVRSWLCGLRVAPHNKLSVMPA</sequence>
<dbReference type="AlphaFoldDB" id="A0A6J7GR88"/>
<dbReference type="EMBL" id="CAFBMF010000096">
    <property type="protein sequence ID" value="CAB4907235.1"/>
    <property type="molecule type" value="Genomic_DNA"/>
</dbReference>
<proteinExistence type="predicted"/>
<reference evidence="2" key="1">
    <citation type="submission" date="2020-05" db="EMBL/GenBank/DDBJ databases">
        <authorList>
            <person name="Chiriac C."/>
            <person name="Salcher M."/>
            <person name="Ghai R."/>
            <person name="Kavagutti S V."/>
        </authorList>
    </citation>
    <scope>NUCLEOTIDE SEQUENCE</scope>
</reference>
<organism evidence="2">
    <name type="scientific">freshwater metagenome</name>
    <dbReference type="NCBI Taxonomy" id="449393"/>
    <lineage>
        <taxon>unclassified sequences</taxon>
        <taxon>metagenomes</taxon>
        <taxon>ecological metagenomes</taxon>
    </lineage>
</organism>
<protein>
    <submittedName>
        <fullName evidence="2">Unannotated protein</fullName>
    </submittedName>
</protein>
<feature type="compositionally biased region" description="Polar residues" evidence="1">
    <location>
        <begin position="8"/>
        <end position="18"/>
    </location>
</feature>
<gene>
    <name evidence="2" type="ORF">UFOPK3494_01288</name>
</gene>
<feature type="region of interest" description="Disordered" evidence="1">
    <location>
        <begin position="1"/>
        <end position="79"/>
    </location>
</feature>
<name>A0A6J7GR88_9ZZZZ</name>